<feature type="region of interest" description="Disordered" evidence="1">
    <location>
        <begin position="30"/>
        <end position="66"/>
    </location>
</feature>
<comment type="caution">
    <text evidence="3">The sequence shown here is derived from an EMBL/GenBank/DDBJ whole genome shotgun (WGS) entry which is preliminary data.</text>
</comment>
<proteinExistence type="predicted"/>
<evidence type="ECO:0000256" key="2">
    <source>
        <dbReference type="SAM" id="SignalP"/>
    </source>
</evidence>
<protein>
    <submittedName>
        <fullName evidence="3">Uncharacterized protein</fullName>
    </submittedName>
</protein>
<evidence type="ECO:0000256" key="1">
    <source>
        <dbReference type="SAM" id="MobiDB-lite"/>
    </source>
</evidence>
<reference evidence="3 4" key="1">
    <citation type="submission" date="2018-09" db="EMBL/GenBank/DDBJ databases">
        <authorList>
            <person name="Wang X."/>
            <person name="Du Z."/>
        </authorList>
    </citation>
    <scope>NUCLEOTIDE SEQUENCE [LARGE SCALE GENOMIC DNA]</scope>
    <source>
        <strain evidence="3 4">N3</strain>
    </source>
</reference>
<sequence length="66" mass="6780">MFTSKKLKSAAVMAFAFSFALATLVGCGAKKEEATEEVPTEEAAPVMEEPAPAPADTTATDTTAAQ</sequence>
<feature type="signal peptide" evidence="2">
    <location>
        <begin position="1"/>
        <end position="22"/>
    </location>
</feature>
<dbReference type="RefSeq" id="WP_119475889.1">
    <property type="nucleotide sequence ID" value="NZ_QXML01000001.1"/>
</dbReference>
<evidence type="ECO:0000313" key="3">
    <source>
        <dbReference type="EMBL" id="RIW18411.1"/>
    </source>
</evidence>
<evidence type="ECO:0000313" key="4">
    <source>
        <dbReference type="Proteomes" id="UP000283522"/>
    </source>
</evidence>
<dbReference type="PROSITE" id="PS51257">
    <property type="entry name" value="PROKAR_LIPOPROTEIN"/>
    <property type="match status" value="1"/>
</dbReference>
<dbReference type="EMBL" id="QXML01000001">
    <property type="protein sequence ID" value="RIW18411.1"/>
    <property type="molecule type" value="Genomic_DNA"/>
</dbReference>
<gene>
    <name evidence="3" type="ORF">D0X99_01615</name>
</gene>
<name>A0A418PWA8_9BACT</name>
<keyword evidence="2" id="KW-0732">Signal</keyword>
<keyword evidence="4" id="KW-1185">Reference proteome</keyword>
<dbReference type="AlphaFoldDB" id="A0A418PWA8"/>
<feature type="compositionally biased region" description="Low complexity" evidence="1">
    <location>
        <begin position="41"/>
        <end position="66"/>
    </location>
</feature>
<dbReference type="Proteomes" id="UP000283522">
    <property type="component" value="Unassembled WGS sequence"/>
</dbReference>
<accession>A0A418PWA8</accession>
<feature type="chain" id="PRO_5019495577" evidence="2">
    <location>
        <begin position="23"/>
        <end position="66"/>
    </location>
</feature>
<organism evidence="3 4">
    <name type="scientific">Algoriphagus lacus</name>
    <dbReference type="NCBI Taxonomy" id="2056311"/>
    <lineage>
        <taxon>Bacteria</taxon>
        <taxon>Pseudomonadati</taxon>
        <taxon>Bacteroidota</taxon>
        <taxon>Cytophagia</taxon>
        <taxon>Cytophagales</taxon>
        <taxon>Cyclobacteriaceae</taxon>
        <taxon>Algoriphagus</taxon>
    </lineage>
</organism>